<sequence length="159" mass="17884">MSSVKRRGSGNQIVGDRCGQRRGRSFLTVVAKLSFSKLTPLPLHATFFSKSLNHFLLLLSKNLSFSLRNLTISLLRSPFRHRRSTFGVKSFQINRSVCETELISPSLHSVFELSSVDGRRTCSGEIVLCLCERPVTLKEGDELVEEALEEENLVEDRSV</sequence>
<accession>A0A0L9V043</accession>
<name>A0A0L9V043_PHAAN</name>
<dbReference type="EMBL" id="CM003377">
    <property type="protein sequence ID" value="KOM48326.1"/>
    <property type="molecule type" value="Genomic_DNA"/>
</dbReference>
<protein>
    <submittedName>
        <fullName evidence="1">Uncharacterized protein</fullName>
    </submittedName>
</protein>
<dbReference type="Gramene" id="KOM48326">
    <property type="protein sequence ID" value="KOM48326"/>
    <property type="gene ID" value="LR48_Vigan07g203000"/>
</dbReference>
<dbReference type="AlphaFoldDB" id="A0A0L9V043"/>
<reference evidence="2" key="1">
    <citation type="journal article" date="2015" name="Proc. Natl. Acad. Sci. U.S.A.">
        <title>Genome sequencing of adzuki bean (Vigna angularis) provides insight into high starch and low fat accumulation and domestication.</title>
        <authorList>
            <person name="Yang K."/>
            <person name="Tian Z."/>
            <person name="Chen C."/>
            <person name="Luo L."/>
            <person name="Zhao B."/>
            <person name="Wang Z."/>
            <person name="Yu L."/>
            <person name="Li Y."/>
            <person name="Sun Y."/>
            <person name="Li W."/>
            <person name="Chen Y."/>
            <person name="Li Y."/>
            <person name="Zhang Y."/>
            <person name="Ai D."/>
            <person name="Zhao J."/>
            <person name="Shang C."/>
            <person name="Ma Y."/>
            <person name="Wu B."/>
            <person name="Wang M."/>
            <person name="Gao L."/>
            <person name="Sun D."/>
            <person name="Zhang P."/>
            <person name="Guo F."/>
            <person name="Wang W."/>
            <person name="Li Y."/>
            <person name="Wang J."/>
            <person name="Varshney R.K."/>
            <person name="Wang J."/>
            <person name="Ling H.Q."/>
            <person name="Wan P."/>
        </authorList>
    </citation>
    <scope>NUCLEOTIDE SEQUENCE</scope>
    <source>
        <strain evidence="2">cv. Jingnong 6</strain>
    </source>
</reference>
<evidence type="ECO:0000313" key="1">
    <source>
        <dbReference type="EMBL" id="KOM48326.1"/>
    </source>
</evidence>
<gene>
    <name evidence="1" type="ORF">LR48_Vigan07g203000</name>
</gene>
<organism evidence="1 2">
    <name type="scientific">Phaseolus angularis</name>
    <name type="common">Azuki bean</name>
    <name type="synonym">Vigna angularis</name>
    <dbReference type="NCBI Taxonomy" id="3914"/>
    <lineage>
        <taxon>Eukaryota</taxon>
        <taxon>Viridiplantae</taxon>
        <taxon>Streptophyta</taxon>
        <taxon>Embryophyta</taxon>
        <taxon>Tracheophyta</taxon>
        <taxon>Spermatophyta</taxon>
        <taxon>Magnoliopsida</taxon>
        <taxon>eudicotyledons</taxon>
        <taxon>Gunneridae</taxon>
        <taxon>Pentapetalae</taxon>
        <taxon>rosids</taxon>
        <taxon>fabids</taxon>
        <taxon>Fabales</taxon>
        <taxon>Fabaceae</taxon>
        <taxon>Papilionoideae</taxon>
        <taxon>50 kb inversion clade</taxon>
        <taxon>NPAAA clade</taxon>
        <taxon>indigoferoid/millettioid clade</taxon>
        <taxon>Phaseoleae</taxon>
        <taxon>Vigna</taxon>
    </lineage>
</organism>
<proteinExistence type="predicted"/>
<evidence type="ECO:0000313" key="2">
    <source>
        <dbReference type="Proteomes" id="UP000053144"/>
    </source>
</evidence>
<dbReference type="Proteomes" id="UP000053144">
    <property type="component" value="Chromosome 7"/>
</dbReference>